<dbReference type="SUPFAM" id="SSF53300">
    <property type="entry name" value="vWA-like"/>
    <property type="match status" value="1"/>
</dbReference>
<gene>
    <name evidence="2" type="ORF">CCAX7_49230</name>
</gene>
<dbReference type="FunCoup" id="A0A402CPV8">
    <property type="interactions" value="104"/>
</dbReference>
<evidence type="ECO:0000259" key="1">
    <source>
        <dbReference type="Pfam" id="PF01882"/>
    </source>
</evidence>
<dbReference type="RefSeq" id="WP_119319436.1">
    <property type="nucleotide sequence ID" value="NZ_AP025739.1"/>
</dbReference>
<dbReference type="KEGG" id="ccot:CCAX7_49230"/>
<feature type="domain" description="DUF58" evidence="1">
    <location>
        <begin position="183"/>
        <end position="355"/>
    </location>
</feature>
<accession>A0A402CPV8</accession>
<dbReference type="EMBL" id="AP025739">
    <property type="protein sequence ID" value="BDI32872.1"/>
    <property type="molecule type" value="Genomic_DNA"/>
</dbReference>
<name>A0A402CPV8_9BACT</name>
<proteinExistence type="predicted"/>
<dbReference type="Gene3D" id="3.40.50.410">
    <property type="entry name" value="von Willebrand factor, type A domain"/>
    <property type="match status" value="1"/>
</dbReference>
<dbReference type="OrthoDB" id="9778037at2"/>
<protein>
    <recommendedName>
        <fullName evidence="1">DUF58 domain-containing protein</fullName>
    </recommendedName>
</protein>
<keyword evidence="3" id="KW-1185">Reference proteome</keyword>
<dbReference type="PANTHER" id="PTHR33608:SF3">
    <property type="entry name" value="SLR2013 PROTEIN"/>
    <property type="match status" value="1"/>
</dbReference>
<evidence type="ECO:0000313" key="3">
    <source>
        <dbReference type="Proteomes" id="UP000287394"/>
    </source>
</evidence>
<evidence type="ECO:0000313" key="2">
    <source>
        <dbReference type="EMBL" id="BDI32872.1"/>
    </source>
</evidence>
<dbReference type="PANTHER" id="PTHR33608">
    <property type="entry name" value="BLL2464 PROTEIN"/>
    <property type="match status" value="1"/>
</dbReference>
<dbReference type="InterPro" id="IPR036465">
    <property type="entry name" value="vWFA_dom_sf"/>
</dbReference>
<dbReference type="CDD" id="cd00198">
    <property type="entry name" value="vWFA"/>
    <property type="match status" value="1"/>
</dbReference>
<reference evidence="2 3" key="1">
    <citation type="journal article" date="2019" name="Int. J. Syst. Evol. Microbiol.">
        <title>Capsulimonas corticalis gen. nov., sp. nov., an aerobic capsulated bacterium, of a novel bacterial order, Capsulimonadales ord. nov., of the class Armatimonadia of the phylum Armatimonadetes.</title>
        <authorList>
            <person name="Li J."/>
            <person name="Kudo C."/>
            <person name="Tonouchi A."/>
        </authorList>
    </citation>
    <scope>NUCLEOTIDE SEQUENCE [LARGE SCALE GENOMIC DNA]</scope>
    <source>
        <strain evidence="2 3">AX-7</strain>
    </source>
</reference>
<sequence>MLFVYFAPWLLAVVLAYDALLAAAAIADFLTSPRPETFLSVERRVDEKLSLGLRQPVVVELRSRGNRAVEVIARDEPPDRFTLEGQTQQNVVVPPGNIPAQFSYYVQAHAKGDYVFGDVFVQYLGALGLVARMSRLPAPQSVKVYPNMLEMAKYEMLARRGRLMQLGIRSAKVRGGGSEFESLREYVTGDEYKKIDWSATARRGKLISRQYEAERSQNVVLLLDTGRTMLQPIQKMAKLDFVVNTALMLAYVAVSSDDKVGLMAFDAEVRTFLPPAKSNAQVYQIMERLYNLEARLVETDYQAAFQELATRWRRRSLIVLFSDLVDPDSSSQILNAVSILEERHRVVCVTVSDPNIIAAAAAVPEESHQVYTKAVATQVLHERRQAIQALKRRGVWTVDSTPENLSADLINRYLELKAKSLI</sequence>
<dbReference type="AlphaFoldDB" id="A0A402CPV8"/>
<organism evidence="2 3">
    <name type="scientific">Capsulimonas corticalis</name>
    <dbReference type="NCBI Taxonomy" id="2219043"/>
    <lineage>
        <taxon>Bacteria</taxon>
        <taxon>Bacillati</taxon>
        <taxon>Armatimonadota</taxon>
        <taxon>Armatimonadia</taxon>
        <taxon>Capsulimonadales</taxon>
        <taxon>Capsulimonadaceae</taxon>
        <taxon>Capsulimonas</taxon>
    </lineage>
</organism>
<dbReference type="Proteomes" id="UP000287394">
    <property type="component" value="Chromosome"/>
</dbReference>
<dbReference type="InterPro" id="IPR002881">
    <property type="entry name" value="DUF58"/>
</dbReference>
<dbReference type="Pfam" id="PF01882">
    <property type="entry name" value="DUF58"/>
    <property type="match status" value="1"/>
</dbReference>